<evidence type="ECO:0000313" key="2">
    <source>
        <dbReference type="Proteomes" id="UP001195483"/>
    </source>
</evidence>
<dbReference type="AlphaFoldDB" id="A0AAE0WCD6"/>
<evidence type="ECO:0000313" key="1">
    <source>
        <dbReference type="EMBL" id="KAK3608387.1"/>
    </source>
</evidence>
<dbReference type="Proteomes" id="UP001195483">
    <property type="component" value="Unassembled WGS sequence"/>
</dbReference>
<comment type="caution">
    <text evidence="1">The sequence shown here is derived from an EMBL/GenBank/DDBJ whole genome shotgun (WGS) entry which is preliminary data.</text>
</comment>
<gene>
    <name evidence="1" type="ORF">CHS0354_035383</name>
</gene>
<accession>A0AAE0WCD6</accession>
<sequence>MTGNGTLLGQKGNLQMALKRIKSATSMSKMEIKCRVNNPHNTQGMEWNKVEIGKTFYTWMDKMLGWGSGFSKFIR</sequence>
<protein>
    <submittedName>
        <fullName evidence="1">Uncharacterized protein</fullName>
    </submittedName>
</protein>
<reference evidence="1" key="3">
    <citation type="submission" date="2023-05" db="EMBL/GenBank/DDBJ databases">
        <authorList>
            <person name="Smith C.H."/>
        </authorList>
    </citation>
    <scope>NUCLEOTIDE SEQUENCE</scope>
    <source>
        <strain evidence="1">CHS0354</strain>
        <tissue evidence="1">Mantle</tissue>
    </source>
</reference>
<reference evidence="1" key="2">
    <citation type="journal article" date="2021" name="Genome Biol. Evol.">
        <title>Developing a high-quality reference genome for a parasitic bivalve with doubly uniparental inheritance (Bivalvia: Unionida).</title>
        <authorList>
            <person name="Smith C.H."/>
        </authorList>
    </citation>
    <scope>NUCLEOTIDE SEQUENCE</scope>
    <source>
        <strain evidence="1">CHS0354</strain>
        <tissue evidence="1">Mantle</tissue>
    </source>
</reference>
<reference evidence="1" key="1">
    <citation type="journal article" date="2021" name="Genome Biol. Evol.">
        <title>A High-Quality Reference Genome for a Parasitic Bivalve with Doubly Uniparental Inheritance (Bivalvia: Unionida).</title>
        <authorList>
            <person name="Smith C.H."/>
        </authorList>
    </citation>
    <scope>NUCLEOTIDE SEQUENCE</scope>
    <source>
        <strain evidence="1">CHS0354</strain>
    </source>
</reference>
<dbReference type="EMBL" id="JAEAOA010002070">
    <property type="protein sequence ID" value="KAK3608387.1"/>
    <property type="molecule type" value="Genomic_DNA"/>
</dbReference>
<name>A0AAE0WCD6_9BIVA</name>
<feature type="non-terminal residue" evidence="1">
    <location>
        <position position="75"/>
    </location>
</feature>
<organism evidence="1 2">
    <name type="scientific">Potamilus streckersoni</name>
    <dbReference type="NCBI Taxonomy" id="2493646"/>
    <lineage>
        <taxon>Eukaryota</taxon>
        <taxon>Metazoa</taxon>
        <taxon>Spiralia</taxon>
        <taxon>Lophotrochozoa</taxon>
        <taxon>Mollusca</taxon>
        <taxon>Bivalvia</taxon>
        <taxon>Autobranchia</taxon>
        <taxon>Heteroconchia</taxon>
        <taxon>Palaeoheterodonta</taxon>
        <taxon>Unionida</taxon>
        <taxon>Unionoidea</taxon>
        <taxon>Unionidae</taxon>
        <taxon>Ambleminae</taxon>
        <taxon>Lampsilini</taxon>
        <taxon>Potamilus</taxon>
    </lineage>
</organism>
<proteinExistence type="predicted"/>
<keyword evidence="2" id="KW-1185">Reference proteome</keyword>